<dbReference type="Gene3D" id="2.130.10.10">
    <property type="entry name" value="YVTN repeat-like/Quinoprotein amine dehydrogenase"/>
    <property type="match status" value="1"/>
</dbReference>
<feature type="transmembrane region" description="Helical" evidence="2">
    <location>
        <begin position="144"/>
        <end position="166"/>
    </location>
</feature>
<dbReference type="InterPro" id="IPR015943">
    <property type="entry name" value="WD40/YVTN_repeat-like_dom_sf"/>
</dbReference>
<evidence type="ECO:0000259" key="3">
    <source>
        <dbReference type="Pfam" id="PF13360"/>
    </source>
</evidence>
<proteinExistence type="predicted"/>
<dbReference type="EMBL" id="MEHJ01000001">
    <property type="protein sequence ID" value="OEJ26489.1"/>
    <property type="molecule type" value="Genomic_DNA"/>
</dbReference>
<organism evidence="4 5">
    <name type="scientific">Streptomyces agglomeratus</name>
    <dbReference type="NCBI Taxonomy" id="285458"/>
    <lineage>
        <taxon>Bacteria</taxon>
        <taxon>Bacillati</taxon>
        <taxon>Actinomycetota</taxon>
        <taxon>Actinomycetes</taxon>
        <taxon>Kitasatosporales</taxon>
        <taxon>Streptomycetaceae</taxon>
        <taxon>Streptomyces</taxon>
    </lineage>
</organism>
<dbReference type="Proteomes" id="UP000095759">
    <property type="component" value="Unassembled WGS sequence"/>
</dbReference>
<feature type="compositionally biased region" description="Gly residues" evidence="1">
    <location>
        <begin position="121"/>
        <end position="136"/>
    </location>
</feature>
<dbReference type="PANTHER" id="PTHR34512">
    <property type="entry name" value="CELL SURFACE PROTEIN"/>
    <property type="match status" value="1"/>
</dbReference>
<keyword evidence="2" id="KW-1133">Transmembrane helix</keyword>
<dbReference type="STRING" id="285458.BGM19_16605"/>
<feature type="compositionally biased region" description="Low complexity" evidence="1">
    <location>
        <begin position="62"/>
        <end position="120"/>
    </location>
</feature>
<dbReference type="SUPFAM" id="SSF50998">
    <property type="entry name" value="Quinoprotein alcohol dehydrogenase-like"/>
    <property type="match status" value="1"/>
</dbReference>
<comment type="caution">
    <text evidence="4">The sequence shown here is derived from an EMBL/GenBank/DDBJ whole genome shotgun (WGS) entry which is preliminary data.</text>
</comment>
<dbReference type="InterPro" id="IPR002372">
    <property type="entry name" value="PQQ_rpt_dom"/>
</dbReference>
<feature type="region of interest" description="Disordered" evidence="1">
    <location>
        <begin position="1"/>
        <end position="136"/>
    </location>
</feature>
<dbReference type="InterPro" id="IPR011047">
    <property type="entry name" value="Quinoprotein_ADH-like_sf"/>
</dbReference>
<evidence type="ECO:0000256" key="1">
    <source>
        <dbReference type="SAM" id="MobiDB-lite"/>
    </source>
</evidence>
<keyword evidence="2" id="KW-0812">Transmembrane</keyword>
<keyword evidence="5" id="KW-1185">Reference proteome</keyword>
<protein>
    <recommendedName>
        <fullName evidence="3">Pyrrolo-quinoline quinone repeat domain-containing protein</fullName>
    </recommendedName>
</protein>
<name>A0A1E5PAC1_9ACTN</name>
<evidence type="ECO:0000256" key="2">
    <source>
        <dbReference type="SAM" id="Phobius"/>
    </source>
</evidence>
<reference evidence="4 5" key="1">
    <citation type="submission" date="2016-08" db="EMBL/GenBank/DDBJ databases">
        <title>Complete genome sequence of Streptomyces agglomeratus strain 6-3-2, a novel anti-MRSA actinomycete isolated from Wuli of Tebit, China.</title>
        <authorList>
            <person name="Chen X."/>
        </authorList>
    </citation>
    <scope>NUCLEOTIDE SEQUENCE [LARGE SCALE GENOMIC DNA]</scope>
    <source>
        <strain evidence="4 5">6-3-2</strain>
    </source>
</reference>
<dbReference type="RefSeq" id="WP_069935188.1">
    <property type="nucleotide sequence ID" value="NZ_MEHJ01000001.1"/>
</dbReference>
<dbReference type="OrthoDB" id="3944519at2"/>
<dbReference type="Pfam" id="PF13360">
    <property type="entry name" value="PQQ_2"/>
    <property type="match status" value="1"/>
</dbReference>
<keyword evidence="2" id="KW-0472">Membrane</keyword>
<sequence length="618" mass="64564">MSQPPNQPPQGGFGAPQDPRQQPPQGPAQPPQMPPAPPAAPPQQPPAQPGYGYPQQPPQQAPQPGYGYPGQPGQQPGQPGPYGQQPGQAGPYGQPQPGPYGQQPGPYGQQQAPYGQQQPGPYGGFPGAPAPGGSGGGGPFKGKAAVVIGAALAAVLVVGGGLYIALGDDDGGKKKRPVAGGSKDNKPQDPPSGDTGGDSAGGRDAGDDLNAGRQAGESKVLWLQKNDVDLPRNGADVYGPWFTDGLVVKAMYKKVAAYNAGDGKEKWTLPLSTEICAAPLKPADDGKIVIGVKDGTTERAKCSKLQMIDLKTGKAGWTAEVKKEGTFDILSDITIAISGNTVTAGRTGHSTAFSMKDGKQLWGKLPGECQPYAFTSGAKLIAAAACSTGEAAKNHERIQEHDPATGKVKWSYPLAKGWEADKVYSVSPLVVSATNREKKGEWSVFALTDKGKLRSVIDGGKDKFQPRCGGSFIVFGQNLQGCTGVAADANTFYMATAEKTSGLDRSNEVIAFNLDTGKPKWRSAGDRPMMPLRMEGGEVLVHMDASYDKGGALATVPASGGKPKMLLQNPQSTAEIENGFFTTKVAYEDGRFYVVAARVSASNDEEEKEAKTMMVFGK</sequence>
<dbReference type="AlphaFoldDB" id="A0A1E5PAC1"/>
<evidence type="ECO:0000313" key="4">
    <source>
        <dbReference type="EMBL" id="OEJ26489.1"/>
    </source>
</evidence>
<feature type="region of interest" description="Disordered" evidence="1">
    <location>
        <begin position="166"/>
        <end position="211"/>
    </location>
</feature>
<gene>
    <name evidence="4" type="ORF">AS594_20345</name>
</gene>
<evidence type="ECO:0000313" key="5">
    <source>
        <dbReference type="Proteomes" id="UP000095759"/>
    </source>
</evidence>
<feature type="compositionally biased region" description="Pro residues" evidence="1">
    <location>
        <begin position="21"/>
        <end position="48"/>
    </location>
</feature>
<feature type="domain" description="Pyrrolo-quinoline quinone repeat" evidence="3">
    <location>
        <begin position="220"/>
        <end position="363"/>
    </location>
</feature>
<accession>A0A1E5PAC1</accession>
<dbReference type="PANTHER" id="PTHR34512:SF30">
    <property type="entry name" value="OUTER MEMBRANE PROTEIN ASSEMBLY FACTOR BAMB"/>
    <property type="match status" value="1"/>
</dbReference>